<proteinExistence type="inferred from homology"/>
<feature type="compositionally biased region" description="Low complexity" evidence="16">
    <location>
        <begin position="1056"/>
        <end position="1065"/>
    </location>
</feature>
<dbReference type="AlphaFoldDB" id="A0A6J3M4C5"/>
<keyword evidence="7" id="KW-0489">Methyltransferase</keyword>
<keyword evidence="10" id="KW-0819">tRNA processing</keyword>
<evidence type="ECO:0000313" key="19">
    <source>
        <dbReference type="RefSeq" id="XP_033458798.1"/>
    </source>
</evidence>
<evidence type="ECO:0000256" key="4">
    <source>
        <dbReference type="ARBA" id="ARBA00012155"/>
    </source>
</evidence>
<evidence type="ECO:0000256" key="15">
    <source>
        <dbReference type="ARBA" id="ARBA00049250"/>
    </source>
</evidence>
<evidence type="ECO:0000256" key="16">
    <source>
        <dbReference type="SAM" id="MobiDB-lite"/>
    </source>
</evidence>
<dbReference type="SUPFAM" id="SSF50965">
    <property type="entry name" value="Galactose oxidase, central domain"/>
    <property type="match status" value="1"/>
</dbReference>
<dbReference type="Gene3D" id="6.10.140.1470">
    <property type="match status" value="1"/>
</dbReference>
<dbReference type="EC" id="2.1.1.290" evidence="5"/>
<feature type="region of interest" description="Disordered" evidence="16">
    <location>
        <begin position="1056"/>
        <end position="1075"/>
    </location>
</feature>
<organism evidence="19">
    <name type="scientific">Dissoconium aciculare CBS 342.82</name>
    <dbReference type="NCBI Taxonomy" id="1314786"/>
    <lineage>
        <taxon>Eukaryota</taxon>
        <taxon>Fungi</taxon>
        <taxon>Dikarya</taxon>
        <taxon>Ascomycota</taxon>
        <taxon>Pezizomycotina</taxon>
        <taxon>Dothideomycetes</taxon>
        <taxon>Dothideomycetidae</taxon>
        <taxon>Mycosphaerellales</taxon>
        <taxon>Dissoconiaceae</taxon>
        <taxon>Dissoconium</taxon>
    </lineage>
</organism>
<protein>
    <recommendedName>
        <fullName evidence="6">tRNA wybutosine-synthesizing protein 4</fullName>
        <ecNumber evidence="5">2.1.1.290</ecNumber>
        <ecNumber evidence="4">2.3.1.231</ecNumber>
    </recommendedName>
    <alternativeName>
        <fullName evidence="13">Leucine carboxyl methyltransferase 2</fullName>
    </alternativeName>
    <alternativeName>
        <fullName evidence="14">tRNA(Phe) (7-(3-amino-3-(methoxycarbonyl)propyl)wyosine(37)-N)-methoxycarbonyltransferase</fullName>
    </alternativeName>
    <alternativeName>
        <fullName evidence="12">tRNA(Phe) (7-(3-amino-3-carboxypropyl)wyosine(37)-O)-methyltransferase</fullName>
    </alternativeName>
</protein>
<evidence type="ECO:0000256" key="3">
    <source>
        <dbReference type="ARBA" id="ARBA00010703"/>
    </source>
</evidence>
<dbReference type="InterPro" id="IPR029063">
    <property type="entry name" value="SAM-dependent_MTases_sf"/>
</dbReference>
<keyword evidence="9" id="KW-0949">S-adenosyl-L-methionine</keyword>
<sequence>MSDQNGDIAAKALETPSPHVKHAGDTIRLVSPVDSPSPSGSPAPLVPTTPTIDKRRIVSDNNRSNQKVRLSDKMFDASSTPQASVVRRATMPASRPRIPGVPGDAPPPVPKVDHAKQNRDGLVMDTNKSSIVSKRSVEKLYYADQPEFFRYFVSKFKRRSPLINRGYWLRMKAIEHAVARFLTERTTKRKIVVNLGCGYDPLPWLFLGRQSELCHDTTFVDVDHPALMQNKMSIIEKTEQLRELLPKFTRTGAEQGLLASSVPYVAIGCDLIDVGPLQKVLQDHLQLSTEDAAIIFVSEVSTAYMEREDSQGVFRFAATYNDVRFVLLEQHLPDGADHPFAQTMLAHFDKLRTPLRAVGSMEQMKARFAIAGFPDSGIDIRSLWELWSDPTFLSAEQRRALDKVEPFDEWEEFALFGSHYFLLVAEKEPGKDYTHKATRGNRTSLFAGSGRRASIISSTTNGAESPQYHFGPEDTLQTHELLEPHNFRRFAAVLNPTTVDDQVDIVGLHGGLGTQERLGSCNTYTRLENTPAIEGPPLRNGLMCHAITSLGSTSNVVLTGGRTSPDKASAECWLRLDGKWKRVQNLPSGRYRHCAVPLVLPTQPRPAHTLLLFGGKTSEGHVLDEWLIWTGETGWQQIRVTGEVPPARFGACMITDSREGVSGVLVGGMTSAGRVLNDFWYWSLEGDMTLTCRNVTARATAFLKGDAFLLGRFGAQLVWSNRGILMIGGVTGSRMLTRQDEILNMKSLRPQPIHGPRPLFIGFSVLDVDGGLIVLGGGATCFSFGTTWNRSCMLNDALPGSLFQMEWRMLHITEAGQPTADQIAVFGDVPSSSNASKAAISTTGFAAPSTHGATSAIAPGLSNPLPDPVRVQEMPMSDGINFAQYVEAGRPVIFRKCDLGPCTTKWTTPYLKEAVGPERTVSVHVAADENMSFARKNFEYATQPWSTFLDAADNGEKVYLRALSHSHPLEKPTRFADDFPTLSPDFTLPAPLAHVVDPEGRPAHSSPLRISGGGVRMWLHYDVMANLYCQVRGRKRLLLFPPSDVSLLDFAPGASSSDLDPSASAHPGLRGTHPHEARLEPGDILFLPPMWSHTSSHLPSSTSPSPPATSPPPPSIALNVFFRNLPSSAYAAGKDVYGNRDLAAYARGRQDLTKIARAFDELPPAVAGFYLERLAAELEAKAKSLARNADLHSVFAELG</sequence>
<dbReference type="OrthoDB" id="47172at2759"/>
<dbReference type="PANTHER" id="PTHR46529">
    <property type="entry name" value="TRNA WYBUTOSINE-SYNTHESIZING PROTEIN 4"/>
    <property type="match status" value="1"/>
</dbReference>
<evidence type="ECO:0000256" key="11">
    <source>
        <dbReference type="ARBA" id="ARBA00025588"/>
    </source>
</evidence>
<feature type="domain" description="JmjC" evidence="17">
    <location>
        <begin position="977"/>
        <end position="1139"/>
    </location>
</feature>
<evidence type="ECO:0000256" key="13">
    <source>
        <dbReference type="ARBA" id="ARBA00030231"/>
    </source>
</evidence>
<reference evidence="19" key="1">
    <citation type="submission" date="2020-01" db="EMBL/GenBank/DDBJ databases">
        <authorList>
            <consortium name="DOE Joint Genome Institute"/>
            <person name="Haridas S."/>
            <person name="Albert R."/>
            <person name="Binder M."/>
            <person name="Bloem J."/>
            <person name="Labutti K."/>
            <person name="Salamov A."/>
            <person name="Andreopoulos B."/>
            <person name="Baker S.E."/>
            <person name="Barry K."/>
            <person name="Bills G."/>
            <person name="Bluhm B.H."/>
            <person name="Cannon C."/>
            <person name="Castanera R."/>
            <person name="Culley D.E."/>
            <person name="Daum C."/>
            <person name="Ezra D."/>
            <person name="Gonzalez J.B."/>
            <person name="Henrissat B."/>
            <person name="Kuo A."/>
            <person name="Liang C."/>
            <person name="Lipzen A."/>
            <person name="Lutzoni F."/>
            <person name="Magnuson J."/>
            <person name="Mondo S."/>
            <person name="Nolan M."/>
            <person name="Ohm R."/>
            <person name="Pangilinan J."/>
            <person name="Park H.-J."/>
            <person name="Ramirez L."/>
            <person name="Alfaro M."/>
            <person name="Sun H."/>
            <person name="Tritt A."/>
            <person name="Yoshinaga Y."/>
            <person name="Zwiers L.-H."/>
            <person name="Turgeon B.G."/>
            <person name="Goodwin S.B."/>
            <person name="Spatafora J.W."/>
            <person name="Crous P.W."/>
            <person name="Grigoriev I.V."/>
        </authorList>
    </citation>
    <scope>NUCLEOTIDE SEQUENCE</scope>
    <source>
        <strain evidence="19">CBS 342.82</strain>
    </source>
</reference>
<dbReference type="GO" id="GO:0030488">
    <property type="term" value="P:tRNA methylation"/>
    <property type="evidence" value="ECO:0007669"/>
    <property type="project" value="TreeGrafter"/>
</dbReference>
<dbReference type="InterPro" id="IPR015915">
    <property type="entry name" value="Kelch-typ_b-propeller"/>
</dbReference>
<dbReference type="SUPFAM" id="SSF53335">
    <property type="entry name" value="S-adenosyl-L-methionine-dependent methyltransferases"/>
    <property type="match status" value="1"/>
</dbReference>
<feature type="region of interest" description="Disordered" evidence="16">
    <location>
        <begin position="89"/>
        <end position="110"/>
    </location>
</feature>
<comment type="catalytic activity">
    <reaction evidence="15">
        <text>7-[(3S)-(3-amino-3-methoxycarbonyl)propyl]wyosine(37) in tRNA(Phe) + S-adenosyl-L-methionine + CO2 = wybutosine(37) in tRNA(Phe) + S-adenosyl-L-homocysteine + 2 H(+)</text>
        <dbReference type="Rhea" id="RHEA:37119"/>
        <dbReference type="Rhea" id="RHEA-COMP:11844"/>
        <dbReference type="Rhea" id="RHEA-COMP:11847"/>
        <dbReference type="ChEBI" id="CHEBI:15378"/>
        <dbReference type="ChEBI" id="CHEBI:16526"/>
        <dbReference type="ChEBI" id="CHEBI:57856"/>
        <dbReference type="ChEBI" id="CHEBI:59789"/>
        <dbReference type="ChEBI" id="CHEBI:73544"/>
        <dbReference type="ChEBI" id="CHEBI:74275"/>
        <dbReference type="EC" id="2.3.1.231"/>
    </reaction>
</comment>
<keyword evidence="8" id="KW-0808">Transferase</keyword>
<dbReference type="EC" id="2.3.1.231" evidence="4"/>
<dbReference type="InterPro" id="IPR041667">
    <property type="entry name" value="Cupin_8"/>
</dbReference>
<dbReference type="RefSeq" id="XP_033458798.1">
    <property type="nucleotide sequence ID" value="XM_033607783.1"/>
</dbReference>
<dbReference type="InterPro" id="IPR007213">
    <property type="entry name" value="Ppm1/Ppm2/Tcmp"/>
</dbReference>
<name>A0A6J3M4C5_9PEZI</name>
<comment type="similarity">
    <text evidence="3">Belongs to the methyltransferase superfamily. LCMT family.</text>
</comment>
<dbReference type="Gene3D" id="2.120.10.80">
    <property type="entry name" value="Kelch-type beta propeller"/>
    <property type="match status" value="1"/>
</dbReference>
<evidence type="ECO:0000313" key="18">
    <source>
        <dbReference type="Proteomes" id="UP000504637"/>
    </source>
</evidence>
<evidence type="ECO:0000256" key="7">
    <source>
        <dbReference type="ARBA" id="ARBA00022603"/>
    </source>
</evidence>
<comment type="function">
    <text evidence="11">Probable S-adenosyl-L-methionine-dependent methyltransferase that acts as a component of the wybutosine biosynthesis pathway. Wybutosine is a hyper modified guanosine with a tricyclic base found at the 3'-position adjacent to the anticodon of eukaryotic phenylalanine tRNA. May methylate the carboxyl group of leucine residues to form alpha-leucine ester residues.</text>
</comment>
<gene>
    <name evidence="19" type="ORF">K489DRAFT_411184</name>
</gene>
<reference evidence="19" key="3">
    <citation type="submission" date="2025-08" db="UniProtKB">
        <authorList>
            <consortium name="RefSeq"/>
        </authorList>
    </citation>
    <scope>IDENTIFICATION</scope>
    <source>
        <strain evidence="19">CBS 342.82</strain>
    </source>
</reference>
<evidence type="ECO:0000256" key="5">
    <source>
        <dbReference type="ARBA" id="ARBA00012779"/>
    </source>
</evidence>
<accession>A0A6J3M4C5</accession>
<dbReference type="Gene3D" id="2.60.120.650">
    <property type="entry name" value="Cupin"/>
    <property type="match status" value="1"/>
</dbReference>
<dbReference type="Pfam" id="PF13621">
    <property type="entry name" value="Cupin_8"/>
    <property type="match status" value="1"/>
</dbReference>
<dbReference type="PANTHER" id="PTHR46529:SF1">
    <property type="entry name" value="TRNA WYBUTOSINE-SYNTHESIZING PROTEIN 4"/>
    <property type="match status" value="1"/>
</dbReference>
<dbReference type="Gene3D" id="3.40.50.150">
    <property type="entry name" value="Vaccinia Virus protein VP39"/>
    <property type="match status" value="1"/>
</dbReference>
<dbReference type="UniPathway" id="UPA00375"/>
<reference evidence="19" key="2">
    <citation type="submission" date="2020-04" db="EMBL/GenBank/DDBJ databases">
        <authorList>
            <consortium name="NCBI Genome Project"/>
        </authorList>
    </citation>
    <scope>NUCLEOTIDE SEQUENCE</scope>
    <source>
        <strain evidence="19">CBS 342.82</strain>
    </source>
</reference>
<evidence type="ECO:0000256" key="1">
    <source>
        <dbReference type="ARBA" id="ARBA00001806"/>
    </source>
</evidence>
<evidence type="ECO:0000256" key="2">
    <source>
        <dbReference type="ARBA" id="ARBA00004797"/>
    </source>
</evidence>
<dbReference type="Pfam" id="PF13418">
    <property type="entry name" value="Beta-prop_TYW4"/>
    <property type="match status" value="1"/>
</dbReference>
<dbReference type="Proteomes" id="UP000504637">
    <property type="component" value="Unplaced"/>
</dbReference>
<comment type="pathway">
    <text evidence="2">tRNA modification; wybutosine-tRNA(Phe) biosynthesis.</text>
</comment>
<dbReference type="Pfam" id="PF04072">
    <property type="entry name" value="LCM"/>
    <property type="match status" value="1"/>
</dbReference>
<evidence type="ECO:0000259" key="17">
    <source>
        <dbReference type="PROSITE" id="PS51184"/>
    </source>
</evidence>
<dbReference type="InterPro" id="IPR003347">
    <property type="entry name" value="JmjC_dom"/>
</dbReference>
<evidence type="ECO:0000256" key="14">
    <source>
        <dbReference type="ARBA" id="ARBA00030847"/>
    </source>
</evidence>
<evidence type="ECO:0000256" key="6">
    <source>
        <dbReference type="ARBA" id="ARBA00018045"/>
    </source>
</evidence>
<dbReference type="GeneID" id="54365582"/>
<evidence type="ECO:0000256" key="9">
    <source>
        <dbReference type="ARBA" id="ARBA00022691"/>
    </source>
</evidence>
<comment type="catalytic activity">
    <reaction evidence="1">
        <text>7-[(3S)-3-amino-3-carboxypropyl]wyosine(37) in tRNA(Phe) + S-adenosyl-L-methionine = 7-[(3S)-(3-amino-3-methoxycarbonyl)propyl]wyosine(37) in tRNA(Phe) + S-adenosyl-L-homocysteine</text>
        <dbReference type="Rhea" id="RHEA:36903"/>
        <dbReference type="Rhea" id="RHEA-COMP:10379"/>
        <dbReference type="Rhea" id="RHEA-COMP:11844"/>
        <dbReference type="ChEBI" id="CHEBI:57856"/>
        <dbReference type="ChEBI" id="CHEBI:59789"/>
        <dbReference type="ChEBI" id="CHEBI:73543"/>
        <dbReference type="ChEBI" id="CHEBI:74275"/>
        <dbReference type="EC" id="2.1.1.290"/>
    </reaction>
</comment>
<evidence type="ECO:0000256" key="8">
    <source>
        <dbReference type="ARBA" id="ARBA00022679"/>
    </source>
</evidence>
<dbReference type="InterPro" id="IPR011043">
    <property type="entry name" value="Gal_Oxase/kelch_b-propeller"/>
</dbReference>
<dbReference type="SUPFAM" id="SSF51197">
    <property type="entry name" value="Clavaminate synthase-like"/>
    <property type="match status" value="1"/>
</dbReference>
<keyword evidence="18" id="KW-1185">Reference proteome</keyword>
<evidence type="ECO:0000256" key="12">
    <source>
        <dbReference type="ARBA" id="ARBA00029750"/>
    </source>
</evidence>
<evidence type="ECO:0000256" key="10">
    <source>
        <dbReference type="ARBA" id="ARBA00022694"/>
    </source>
</evidence>
<dbReference type="PROSITE" id="PS51184">
    <property type="entry name" value="JMJC"/>
    <property type="match status" value="1"/>
</dbReference>
<dbReference type="GO" id="GO:0031591">
    <property type="term" value="P:wybutosine biosynthetic process"/>
    <property type="evidence" value="ECO:0007669"/>
    <property type="project" value="TreeGrafter"/>
</dbReference>
<dbReference type="GO" id="GO:0008175">
    <property type="term" value="F:tRNA methyltransferase activity"/>
    <property type="evidence" value="ECO:0007669"/>
    <property type="project" value="TreeGrafter"/>
</dbReference>
<feature type="region of interest" description="Disordered" evidence="16">
    <location>
        <begin position="1"/>
        <end position="66"/>
    </location>
</feature>